<keyword evidence="3" id="KW-0804">Transcription</keyword>
<dbReference type="PANTHER" id="PTHR44688">
    <property type="entry name" value="DNA-BINDING TRANSCRIPTIONAL ACTIVATOR DEVR_DOSR"/>
    <property type="match status" value="1"/>
</dbReference>
<evidence type="ECO:0000256" key="2">
    <source>
        <dbReference type="ARBA" id="ARBA00023125"/>
    </source>
</evidence>
<dbReference type="InterPro" id="IPR036388">
    <property type="entry name" value="WH-like_DNA-bd_sf"/>
</dbReference>
<dbReference type="Gene3D" id="3.30.450.40">
    <property type="match status" value="1"/>
</dbReference>
<keyword evidence="6" id="KW-1185">Reference proteome</keyword>
<dbReference type="InterPro" id="IPR003018">
    <property type="entry name" value="GAF"/>
</dbReference>
<proteinExistence type="predicted"/>
<dbReference type="PRINTS" id="PR00038">
    <property type="entry name" value="HTHLUXR"/>
</dbReference>
<dbReference type="InterPro" id="IPR016032">
    <property type="entry name" value="Sig_transdc_resp-reg_C-effctor"/>
</dbReference>
<dbReference type="SMART" id="SM00421">
    <property type="entry name" value="HTH_LUXR"/>
    <property type="match status" value="1"/>
</dbReference>
<dbReference type="EMBL" id="BOMS01000107">
    <property type="protein sequence ID" value="GIE70563.1"/>
    <property type="molecule type" value="Genomic_DNA"/>
</dbReference>
<comment type="caution">
    <text evidence="5">The sequence shown here is derived from an EMBL/GenBank/DDBJ whole genome shotgun (WGS) entry which is preliminary data.</text>
</comment>
<feature type="domain" description="HTH luxR-type" evidence="4">
    <location>
        <begin position="263"/>
        <end position="331"/>
    </location>
</feature>
<dbReference type="Pfam" id="PF00196">
    <property type="entry name" value="GerE"/>
    <property type="match status" value="1"/>
</dbReference>
<keyword evidence="1" id="KW-0805">Transcription regulation</keyword>
<name>A0ABQ4BIR9_9ACTN</name>
<dbReference type="Gene3D" id="1.10.10.10">
    <property type="entry name" value="Winged helix-like DNA-binding domain superfamily/Winged helix DNA-binding domain"/>
    <property type="match status" value="1"/>
</dbReference>
<dbReference type="SUPFAM" id="SSF46894">
    <property type="entry name" value="C-terminal effector domain of the bipartite response regulators"/>
    <property type="match status" value="1"/>
</dbReference>
<dbReference type="PANTHER" id="PTHR44688:SF16">
    <property type="entry name" value="DNA-BINDING TRANSCRIPTIONAL ACTIVATOR DEVR_DOSR"/>
    <property type="match status" value="1"/>
</dbReference>
<dbReference type="SUPFAM" id="SSF55781">
    <property type="entry name" value="GAF domain-like"/>
    <property type="match status" value="1"/>
</dbReference>
<dbReference type="InterPro" id="IPR000792">
    <property type="entry name" value="Tscrpt_reg_LuxR_C"/>
</dbReference>
<organism evidence="5 6">
    <name type="scientific">Actinoplanes palleronii</name>
    <dbReference type="NCBI Taxonomy" id="113570"/>
    <lineage>
        <taxon>Bacteria</taxon>
        <taxon>Bacillati</taxon>
        <taxon>Actinomycetota</taxon>
        <taxon>Actinomycetes</taxon>
        <taxon>Micromonosporales</taxon>
        <taxon>Micromonosporaceae</taxon>
        <taxon>Actinoplanes</taxon>
    </lineage>
</organism>
<accession>A0ABQ4BIR9</accession>
<dbReference type="Pfam" id="PF13185">
    <property type="entry name" value="GAF_2"/>
    <property type="match status" value="1"/>
</dbReference>
<protein>
    <recommendedName>
        <fullName evidence="4">HTH luxR-type domain-containing protein</fullName>
    </recommendedName>
</protein>
<evidence type="ECO:0000256" key="3">
    <source>
        <dbReference type="ARBA" id="ARBA00023163"/>
    </source>
</evidence>
<gene>
    <name evidence="5" type="ORF">Apa02nite_066710</name>
</gene>
<sequence>MPSHRESLAPELALELSDLAAATRQSAESAPAVLELLHRAGSFDAGFVSLFDPQDRRQLLLHSQGHSARVQQFLASPMLVDDFEQLSLLRAHQRPVQVNETISALDSVRGWWEFMRPAGFGRSVGLALTTADGRHLGNIGLQSITKQPPDDAYIELLHRLTRLVARVFDPLRTVSAISQLVTDAYAGTILTRPAEVIPLSGLPGDLLLAAGSPVLSTVAARLHDGLQMLTFLCPTSPGAQTLTRVTALACPPHPLGRLHSVVLLSPPPPRYGLTIRELQVLGLLVDGYSNNAVAAALNLAPRTAVAHVEHIMIKLAASSRTVAAVRALRQGLYLPADLHTTERRAAPR</sequence>
<reference evidence="5 6" key="1">
    <citation type="submission" date="2021-01" db="EMBL/GenBank/DDBJ databases">
        <title>Whole genome shotgun sequence of Actinoplanes palleronii NBRC 14916.</title>
        <authorList>
            <person name="Komaki H."/>
            <person name="Tamura T."/>
        </authorList>
    </citation>
    <scope>NUCLEOTIDE SEQUENCE [LARGE SCALE GENOMIC DNA]</scope>
    <source>
        <strain evidence="5 6">NBRC 14916</strain>
    </source>
</reference>
<dbReference type="InterPro" id="IPR029016">
    <property type="entry name" value="GAF-like_dom_sf"/>
</dbReference>
<evidence type="ECO:0000313" key="6">
    <source>
        <dbReference type="Proteomes" id="UP000624709"/>
    </source>
</evidence>
<evidence type="ECO:0000256" key="1">
    <source>
        <dbReference type="ARBA" id="ARBA00023015"/>
    </source>
</evidence>
<dbReference type="RefSeq" id="WP_203828578.1">
    <property type="nucleotide sequence ID" value="NZ_BAAATY010000034.1"/>
</dbReference>
<dbReference type="PROSITE" id="PS50043">
    <property type="entry name" value="HTH_LUXR_2"/>
    <property type="match status" value="1"/>
</dbReference>
<dbReference type="Proteomes" id="UP000624709">
    <property type="component" value="Unassembled WGS sequence"/>
</dbReference>
<evidence type="ECO:0000259" key="4">
    <source>
        <dbReference type="PROSITE" id="PS50043"/>
    </source>
</evidence>
<evidence type="ECO:0000313" key="5">
    <source>
        <dbReference type="EMBL" id="GIE70563.1"/>
    </source>
</evidence>
<keyword evidence="2" id="KW-0238">DNA-binding</keyword>